<proteinExistence type="predicted"/>
<dbReference type="InterPro" id="IPR039561">
    <property type="entry name" value="Peptidase_M15C"/>
</dbReference>
<evidence type="ECO:0000259" key="3">
    <source>
        <dbReference type="Pfam" id="PF13539"/>
    </source>
</evidence>
<dbReference type="EMBL" id="CP102290">
    <property type="protein sequence ID" value="UWP59701.1"/>
    <property type="molecule type" value="Genomic_DNA"/>
</dbReference>
<feature type="domain" description="Peptidase M15C" evidence="3">
    <location>
        <begin position="184"/>
        <end position="267"/>
    </location>
</feature>
<evidence type="ECO:0000256" key="1">
    <source>
        <dbReference type="SAM" id="MobiDB-lite"/>
    </source>
</evidence>
<dbReference type="InterPro" id="IPR009045">
    <property type="entry name" value="Zn_M74/Hedgehog-like"/>
</dbReference>
<protein>
    <submittedName>
        <fullName evidence="4">M15 family metallopeptidase</fullName>
    </submittedName>
</protein>
<evidence type="ECO:0000313" key="4">
    <source>
        <dbReference type="EMBL" id="UWP59701.1"/>
    </source>
</evidence>
<dbReference type="Proteomes" id="UP001060164">
    <property type="component" value="Chromosome"/>
</dbReference>
<dbReference type="SUPFAM" id="SSF55166">
    <property type="entry name" value="Hedgehog/DD-peptidase"/>
    <property type="match status" value="1"/>
</dbReference>
<name>A0ABY5VHL8_9FIRM</name>
<feature type="signal peptide" evidence="2">
    <location>
        <begin position="1"/>
        <end position="19"/>
    </location>
</feature>
<sequence length="268" mass="30332">MKRSVKRVLAAAAVCAAGAVFLVYRFTENQKPEEENAPDQSAEKDEETAVPVSAGDIRQMTAETVLTEEQIAAVGVDSLFYQEEISDVVFGRMYGKSFKEDCTVPREELRYVRVLHTGFDGETRIGELVVNQAIADDVTAVFRELYQAGYPIEKIRLIDDYDADDERSMADNNSSAFNFRFISHSTTLSNHARGMAVDMNPKYNPYVKTVDGRENCEPANAWEYVDRTAEFAYKIDTEDLCYQVFTKYGFSWGGSWTGAKDYQHFEKV</sequence>
<keyword evidence="2" id="KW-0732">Signal</keyword>
<dbReference type="Gene3D" id="3.30.1380.10">
    <property type="match status" value="1"/>
</dbReference>
<reference evidence="4" key="1">
    <citation type="journal article" date="2022" name="Cell">
        <title>Design, construction, and in vivo augmentation of a complex gut microbiome.</title>
        <authorList>
            <person name="Cheng A.G."/>
            <person name="Ho P.Y."/>
            <person name="Aranda-Diaz A."/>
            <person name="Jain S."/>
            <person name="Yu F.B."/>
            <person name="Meng X."/>
            <person name="Wang M."/>
            <person name="Iakiviak M."/>
            <person name="Nagashima K."/>
            <person name="Zhao A."/>
            <person name="Murugkar P."/>
            <person name="Patil A."/>
            <person name="Atabakhsh K."/>
            <person name="Weakley A."/>
            <person name="Yan J."/>
            <person name="Brumbaugh A.R."/>
            <person name="Higginbottom S."/>
            <person name="Dimas A."/>
            <person name="Shiver A.L."/>
            <person name="Deutschbauer A."/>
            <person name="Neff N."/>
            <person name="Sonnenburg J.L."/>
            <person name="Huang K.C."/>
            <person name="Fischbach M.A."/>
        </authorList>
    </citation>
    <scope>NUCLEOTIDE SEQUENCE</scope>
    <source>
        <strain evidence="4">DSM 19829</strain>
    </source>
</reference>
<evidence type="ECO:0000313" key="5">
    <source>
        <dbReference type="Proteomes" id="UP001060164"/>
    </source>
</evidence>
<feature type="region of interest" description="Disordered" evidence="1">
    <location>
        <begin position="32"/>
        <end position="51"/>
    </location>
</feature>
<keyword evidence="5" id="KW-1185">Reference proteome</keyword>
<evidence type="ECO:0000256" key="2">
    <source>
        <dbReference type="SAM" id="SignalP"/>
    </source>
</evidence>
<dbReference type="Pfam" id="PF13539">
    <property type="entry name" value="Peptidase_M15_4"/>
    <property type="match status" value="1"/>
</dbReference>
<accession>A0ABY5VHL8</accession>
<organism evidence="4 5">
    <name type="scientific">Ruminococcus gauvreauii</name>
    <dbReference type="NCBI Taxonomy" id="438033"/>
    <lineage>
        <taxon>Bacteria</taxon>
        <taxon>Bacillati</taxon>
        <taxon>Bacillota</taxon>
        <taxon>Clostridia</taxon>
        <taxon>Eubacteriales</taxon>
        <taxon>Oscillospiraceae</taxon>
        <taxon>Ruminococcus</taxon>
    </lineage>
</organism>
<gene>
    <name evidence="4" type="ORF">NQ502_01160</name>
</gene>
<feature type="chain" id="PRO_5045779251" evidence="2">
    <location>
        <begin position="20"/>
        <end position="268"/>
    </location>
</feature>
<dbReference type="RefSeq" id="WP_083963255.1">
    <property type="nucleotide sequence ID" value="NZ_CABLBR010000010.1"/>
</dbReference>